<feature type="transmembrane region" description="Helical" evidence="1">
    <location>
        <begin position="66"/>
        <end position="94"/>
    </location>
</feature>
<dbReference type="Proteomes" id="UP001442841">
    <property type="component" value="Chromosome"/>
</dbReference>
<evidence type="ECO:0000256" key="1">
    <source>
        <dbReference type="SAM" id="Phobius"/>
    </source>
</evidence>
<dbReference type="InterPro" id="IPR008407">
    <property type="entry name" value="Brnchd-chn_aa_trnsp_AzlD"/>
</dbReference>
<dbReference type="RefSeq" id="WP_425308662.1">
    <property type="nucleotide sequence ID" value="NZ_CP154795.1"/>
</dbReference>
<keyword evidence="1" id="KW-0472">Membrane</keyword>
<dbReference type="Pfam" id="PF05437">
    <property type="entry name" value="AzlD"/>
    <property type="match status" value="1"/>
</dbReference>
<protein>
    <submittedName>
        <fullName evidence="2">AzlD domain-containing protein</fullName>
    </submittedName>
</protein>
<keyword evidence="1" id="KW-0812">Transmembrane</keyword>
<sequence>MIWFWVLAACVIAFATKGAGYLIPASRLESPRISRIAGILTVGLLASLITMNAFATGQALRLDARIAALIAAIVACALRAPYLVVVLVGALAAAGVRLLGWG</sequence>
<evidence type="ECO:0000313" key="2">
    <source>
        <dbReference type="EMBL" id="XAN07212.1"/>
    </source>
</evidence>
<reference evidence="2 3" key="1">
    <citation type="submission" date="2024-04" db="EMBL/GenBank/DDBJ databases">
        <title>Isolation of an actinomycete strain from pig manure.</title>
        <authorList>
            <person name="Gong T."/>
            <person name="Yu Z."/>
            <person name="An M."/>
            <person name="Wei C."/>
            <person name="Yang W."/>
            <person name="Liu L."/>
        </authorList>
    </citation>
    <scope>NUCLEOTIDE SEQUENCE [LARGE SCALE GENOMIC DNA]</scope>
    <source>
        <strain evidence="2 3">ZF39</strain>
    </source>
</reference>
<name>A0ABZ3FP85_9ACTN</name>
<keyword evidence="1" id="KW-1133">Transmembrane helix</keyword>
<proteinExistence type="predicted"/>
<feature type="transmembrane region" description="Helical" evidence="1">
    <location>
        <begin position="36"/>
        <end position="54"/>
    </location>
</feature>
<dbReference type="EMBL" id="CP154795">
    <property type="protein sequence ID" value="XAN07212.1"/>
    <property type="molecule type" value="Genomic_DNA"/>
</dbReference>
<organism evidence="2 3">
    <name type="scientific">Ammonicoccus fulvus</name>
    <dbReference type="NCBI Taxonomy" id="3138240"/>
    <lineage>
        <taxon>Bacteria</taxon>
        <taxon>Bacillati</taxon>
        <taxon>Actinomycetota</taxon>
        <taxon>Actinomycetes</taxon>
        <taxon>Propionibacteriales</taxon>
        <taxon>Propionibacteriaceae</taxon>
        <taxon>Ammonicoccus</taxon>
    </lineage>
</organism>
<gene>
    <name evidence="2" type="ORF">AADG42_07870</name>
</gene>
<evidence type="ECO:0000313" key="3">
    <source>
        <dbReference type="Proteomes" id="UP001442841"/>
    </source>
</evidence>
<keyword evidence="3" id="KW-1185">Reference proteome</keyword>
<accession>A0ABZ3FP85</accession>